<sequence>MPESLTLPRIVPGAPPPVPPSKSQQKRRRKAKGKPDGDEGTPSVVVTPAPEAHKALEPEEPREGSVAPDSAVQPEAPSPLPEEESVLKNSPIVELVNKRLKVTTKKITRGAVLAATDPSKLNDDQLRTLKGLPSLEAVQKELGEVKKAIELYEADLAHELASKRLETEKSADARIRAAIESTQTDLITKTSSLLGLVGLRASFATANFDGSAFFADDLERSAIFSITDALLGEDGERKQSAVKGFLLGTGDFEGVAWSVSVVDARAYAPEATALSGSFHFIQASEIESVEVPAGWVENPIEPEEEDAAPSEEPVTNGHTDPTPVGAGGSTLDWSAEDHEGGGLPPIEDFAPSGSATPAEEASTTPYNEPVDGTPPVEGDDGFVATHRSRGRGRGYHRGGGEYHRGGRGGFRERGGYRGERGGFRGERGGHRGSNGEGGEGPRSEGGYRGERSGYRGSNGEGGEGPRGEGGGFRGRGGYRGRGGPSGEWRNDGERGRGRGGRGRGGFRGGGEAPPTPTQS</sequence>
<reference evidence="2" key="1">
    <citation type="submission" date="2022-06" db="EMBL/GenBank/DDBJ databases">
        <title>Genome Sequence of Candolleomyces eurysporus.</title>
        <authorList>
            <person name="Buettner E."/>
        </authorList>
    </citation>
    <scope>NUCLEOTIDE SEQUENCE</scope>
    <source>
        <strain evidence="2">VTCC 930004</strain>
    </source>
</reference>
<dbReference type="EMBL" id="JANBPK010001488">
    <property type="protein sequence ID" value="KAJ2922494.1"/>
    <property type="molecule type" value="Genomic_DNA"/>
</dbReference>
<feature type="compositionally biased region" description="Basic and acidic residues" evidence="1">
    <location>
        <begin position="398"/>
        <end position="429"/>
    </location>
</feature>
<feature type="compositionally biased region" description="Basic and acidic residues" evidence="1">
    <location>
        <begin position="51"/>
        <end position="63"/>
    </location>
</feature>
<dbReference type="Proteomes" id="UP001140091">
    <property type="component" value="Unassembled WGS sequence"/>
</dbReference>
<feature type="region of interest" description="Disordered" evidence="1">
    <location>
        <begin position="303"/>
        <end position="519"/>
    </location>
</feature>
<evidence type="ECO:0000313" key="3">
    <source>
        <dbReference type="Proteomes" id="UP001140091"/>
    </source>
</evidence>
<evidence type="ECO:0000256" key="1">
    <source>
        <dbReference type="SAM" id="MobiDB-lite"/>
    </source>
</evidence>
<proteinExistence type="predicted"/>
<dbReference type="AlphaFoldDB" id="A0A9W8MBE8"/>
<feature type="region of interest" description="Disordered" evidence="1">
    <location>
        <begin position="1"/>
        <end position="85"/>
    </location>
</feature>
<dbReference type="OrthoDB" id="2409325at2759"/>
<feature type="compositionally biased region" description="Gly residues" evidence="1">
    <location>
        <begin position="456"/>
        <end position="485"/>
    </location>
</feature>
<feature type="non-terminal residue" evidence="2">
    <location>
        <position position="1"/>
    </location>
</feature>
<gene>
    <name evidence="2" type="ORF">H1R20_g14596</name>
</gene>
<name>A0A9W8MBE8_9AGAR</name>
<keyword evidence="3" id="KW-1185">Reference proteome</keyword>
<organism evidence="2 3">
    <name type="scientific">Candolleomyces eurysporus</name>
    <dbReference type="NCBI Taxonomy" id="2828524"/>
    <lineage>
        <taxon>Eukaryota</taxon>
        <taxon>Fungi</taxon>
        <taxon>Dikarya</taxon>
        <taxon>Basidiomycota</taxon>
        <taxon>Agaricomycotina</taxon>
        <taxon>Agaricomycetes</taxon>
        <taxon>Agaricomycetidae</taxon>
        <taxon>Agaricales</taxon>
        <taxon>Agaricineae</taxon>
        <taxon>Psathyrellaceae</taxon>
        <taxon>Candolleomyces</taxon>
    </lineage>
</organism>
<feature type="compositionally biased region" description="Basic and acidic residues" evidence="1">
    <location>
        <begin position="439"/>
        <end position="453"/>
    </location>
</feature>
<feature type="compositionally biased region" description="Basic residues" evidence="1">
    <location>
        <begin position="386"/>
        <end position="396"/>
    </location>
</feature>
<feature type="compositionally biased region" description="Gly residues" evidence="1">
    <location>
        <begin position="502"/>
        <end position="511"/>
    </location>
</feature>
<protein>
    <submittedName>
        <fullName evidence="2">Uncharacterized protein</fullName>
    </submittedName>
</protein>
<accession>A0A9W8MBE8</accession>
<comment type="caution">
    <text evidence="2">The sequence shown here is derived from an EMBL/GenBank/DDBJ whole genome shotgun (WGS) entry which is preliminary data.</text>
</comment>
<evidence type="ECO:0000313" key="2">
    <source>
        <dbReference type="EMBL" id="KAJ2922494.1"/>
    </source>
</evidence>